<feature type="transmembrane region" description="Helical" evidence="1">
    <location>
        <begin position="215"/>
        <end position="232"/>
    </location>
</feature>
<feature type="transmembrane region" description="Helical" evidence="1">
    <location>
        <begin position="70"/>
        <end position="93"/>
    </location>
</feature>
<dbReference type="STRING" id="3871.A0A1J7G315"/>
<feature type="transmembrane region" description="Helical" evidence="1">
    <location>
        <begin position="273"/>
        <end position="294"/>
    </location>
</feature>
<dbReference type="InterPro" id="IPR008509">
    <property type="entry name" value="MOT2/MFSD5"/>
</dbReference>
<accession>A0A1J7G315</accession>
<gene>
    <name evidence="2" type="ORF">TanjilG_25927</name>
</gene>
<organism evidence="2 3">
    <name type="scientific">Lupinus angustifolius</name>
    <name type="common">Narrow-leaved blue lupine</name>
    <dbReference type="NCBI Taxonomy" id="3871"/>
    <lineage>
        <taxon>Eukaryota</taxon>
        <taxon>Viridiplantae</taxon>
        <taxon>Streptophyta</taxon>
        <taxon>Embryophyta</taxon>
        <taxon>Tracheophyta</taxon>
        <taxon>Spermatophyta</taxon>
        <taxon>Magnoliopsida</taxon>
        <taxon>eudicotyledons</taxon>
        <taxon>Gunneridae</taxon>
        <taxon>Pentapetalae</taxon>
        <taxon>rosids</taxon>
        <taxon>fabids</taxon>
        <taxon>Fabales</taxon>
        <taxon>Fabaceae</taxon>
        <taxon>Papilionoideae</taxon>
        <taxon>50 kb inversion clade</taxon>
        <taxon>genistoids sensu lato</taxon>
        <taxon>core genistoids</taxon>
        <taxon>Genisteae</taxon>
        <taxon>Lupinus</taxon>
    </lineage>
</organism>
<dbReference type="InterPro" id="IPR036259">
    <property type="entry name" value="MFS_trans_sf"/>
</dbReference>
<dbReference type="AlphaFoldDB" id="A0A1J7G315"/>
<name>A0A1J7G315_LUPAN</name>
<dbReference type="EMBL" id="CM007377">
    <property type="protein sequence ID" value="OIV94703.1"/>
    <property type="molecule type" value="Genomic_DNA"/>
</dbReference>
<evidence type="ECO:0008006" key="4">
    <source>
        <dbReference type="Google" id="ProtNLM"/>
    </source>
</evidence>
<reference evidence="2 3" key="1">
    <citation type="journal article" date="2017" name="Plant Biotechnol. J.">
        <title>A comprehensive draft genome sequence for lupin (Lupinus angustifolius), an emerging health food: insights into plant-microbe interactions and legume evolution.</title>
        <authorList>
            <person name="Hane J.K."/>
            <person name="Ming Y."/>
            <person name="Kamphuis L.G."/>
            <person name="Nelson M.N."/>
            <person name="Garg G."/>
            <person name="Atkins C.A."/>
            <person name="Bayer P.E."/>
            <person name="Bravo A."/>
            <person name="Bringans S."/>
            <person name="Cannon S."/>
            <person name="Edwards D."/>
            <person name="Foley R."/>
            <person name="Gao L.L."/>
            <person name="Harrison M.J."/>
            <person name="Huang W."/>
            <person name="Hurgobin B."/>
            <person name="Li S."/>
            <person name="Liu C.W."/>
            <person name="McGrath A."/>
            <person name="Morahan G."/>
            <person name="Murray J."/>
            <person name="Weller J."/>
            <person name="Jian J."/>
            <person name="Singh K.B."/>
        </authorList>
    </citation>
    <scope>NUCLEOTIDE SEQUENCE [LARGE SCALE GENOMIC DNA]</scope>
    <source>
        <strain evidence="3">cv. Tanjil</strain>
        <tissue evidence="2">Whole plant</tissue>
    </source>
</reference>
<feature type="transmembrane region" description="Helical" evidence="1">
    <location>
        <begin position="105"/>
        <end position="123"/>
    </location>
</feature>
<keyword evidence="1" id="KW-0472">Membrane</keyword>
<protein>
    <recommendedName>
        <fullName evidence="4">Major facilitator superfamily (MFS) profile domain-containing protein</fullName>
    </recommendedName>
</protein>
<dbReference type="OMA" id="DHRRVAN"/>
<dbReference type="Proteomes" id="UP000188354">
    <property type="component" value="Chromosome LG17"/>
</dbReference>
<feature type="transmembrane region" description="Helical" evidence="1">
    <location>
        <begin position="29"/>
        <end position="49"/>
    </location>
</feature>
<keyword evidence="3" id="KW-1185">Reference proteome</keyword>
<keyword evidence="1" id="KW-1133">Transmembrane helix</keyword>
<dbReference type="Gramene" id="OIV94703">
    <property type="protein sequence ID" value="OIV94703"/>
    <property type="gene ID" value="TanjilG_25927"/>
</dbReference>
<feature type="transmembrane region" description="Helical" evidence="1">
    <location>
        <begin position="238"/>
        <end position="261"/>
    </location>
</feature>
<dbReference type="PANTHER" id="PTHR23516">
    <property type="entry name" value="SAM (S-ADENOSYL METHIONINE) TRANSPORTER"/>
    <property type="match status" value="1"/>
</dbReference>
<sequence>MEGLWSVFGEYELASYGIGRETMVMTLCYGYGTALFAAPVLGVLSDLIFETWMVTQHEKHGHRLDSLNDTFWLMTFFESACFIASQIFANWLVGNNTEKNTAPSSAIIFLATICFTFVTKGWAETPGTSSLKEYILSFYEYIFGDKRIWLLAWAQTCLHFSIGIFWILWAPTVVADGREVQLGLIYPCFLGSRMLGSTAFPCLTSGPSSFRTEDCLVYAYIILALLLSIVAYDYQEIGVLVTLFCLFHACVGFIIPSLARLRTMYVPNELRGGMMGLSLAPANAAVLLSVGGYYRNVSNATLMAFAVLGLLLAAGCMHSLKKWGKQPYHNWHKQ</sequence>
<evidence type="ECO:0000313" key="3">
    <source>
        <dbReference type="Proteomes" id="UP000188354"/>
    </source>
</evidence>
<feature type="transmembrane region" description="Helical" evidence="1">
    <location>
        <begin position="300"/>
        <end position="320"/>
    </location>
</feature>
<evidence type="ECO:0000313" key="2">
    <source>
        <dbReference type="EMBL" id="OIV94703.1"/>
    </source>
</evidence>
<feature type="transmembrane region" description="Helical" evidence="1">
    <location>
        <begin position="148"/>
        <end position="169"/>
    </location>
</feature>
<dbReference type="GO" id="GO:0016020">
    <property type="term" value="C:membrane"/>
    <property type="evidence" value="ECO:0007669"/>
    <property type="project" value="InterPro"/>
</dbReference>
<dbReference type="PANTHER" id="PTHR23516:SF2">
    <property type="entry name" value="MOLYBDATE-ANION TRANSPORTER"/>
    <property type="match status" value="1"/>
</dbReference>
<dbReference type="SUPFAM" id="SSF103473">
    <property type="entry name" value="MFS general substrate transporter"/>
    <property type="match status" value="1"/>
</dbReference>
<evidence type="ECO:0000256" key="1">
    <source>
        <dbReference type="SAM" id="Phobius"/>
    </source>
</evidence>
<proteinExistence type="predicted"/>
<dbReference type="Gene3D" id="1.20.1250.20">
    <property type="entry name" value="MFS general substrate transporter like domains"/>
    <property type="match status" value="1"/>
</dbReference>
<dbReference type="Pfam" id="PF05631">
    <property type="entry name" value="MFS_5"/>
    <property type="match status" value="1"/>
</dbReference>
<dbReference type="GO" id="GO:0015098">
    <property type="term" value="F:molybdate ion transmembrane transporter activity"/>
    <property type="evidence" value="ECO:0007669"/>
    <property type="project" value="InterPro"/>
</dbReference>
<keyword evidence="1" id="KW-0812">Transmembrane</keyword>